<sequence length="85" mass="9684">MDAIANRMCVSMHEATRRPATSTSYGRSVSAPRRRLHTRKESQSPARDIRIGKIMSAVSVLLDELDTDGLRSVIEQAQDRMKKRW</sequence>
<gene>
    <name evidence="2" type="ORF">ANCDUO_00317</name>
</gene>
<accession>A0A0C2HCH0</accession>
<proteinExistence type="predicted"/>
<dbReference type="AlphaFoldDB" id="A0A0C2HCH0"/>
<dbReference type="OrthoDB" id="1517790at2759"/>
<feature type="region of interest" description="Disordered" evidence="1">
    <location>
        <begin position="1"/>
        <end position="46"/>
    </location>
</feature>
<keyword evidence="3" id="KW-1185">Reference proteome</keyword>
<dbReference type="Proteomes" id="UP000054047">
    <property type="component" value="Unassembled WGS sequence"/>
</dbReference>
<organism evidence="2 3">
    <name type="scientific">Ancylostoma duodenale</name>
    <dbReference type="NCBI Taxonomy" id="51022"/>
    <lineage>
        <taxon>Eukaryota</taxon>
        <taxon>Metazoa</taxon>
        <taxon>Ecdysozoa</taxon>
        <taxon>Nematoda</taxon>
        <taxon>Chromadorea</taxon>
        <taxon>Rhabditida</taxon>
        <taxon>Rhabditina</taxon>
        <taxon>Rhabditomorpha</taxon>
        <taxon>Strongyloidea</taxon>
        <taxon>Ancylostomatidae</taxon>
        <taxon>Ancylostomatinae</taxon>
        <taxon>Ancylostoma</taxon>
    </lineage>
</organism>
<evidence type="ECO:0000256" key="1">
    <source>
        <dbReference type="SAM" id="MobiDB-lite"/>
    </source>
</evidence>
<evidence type="ECO:0000313" key="2">
    <source>
        <dbReference type="EMBL" id="KIH69349.1"/>
    </source>
</evidence>
<protein>
    <submittedName>
        <fullName evidence="2">Uncharacterized protein</fullName>
    </submittedName>
</protein>
<name>A0A0C2HCH0_9BILA</name>
<reference evidence="2 3" key="1">
    <citation type="submission" date="2013-12" db="EMBL/GenBank/DDBJ databases">
        <title>Draft genome of the parsitic nematode Ancylostoma duodenale.</title>
        <authorList>
            <person name="Mitreva M."/>
        </authorList>
    </citation>
    <scope>NUCLEOTIDE SEQUENCE [LARGE SCALE GENOMIC DNA]</scope>
    <source>
        <strain evidence="2 3">Zhejiang</strain>
    </source>
</reference>
<dbReference type="EMBL" id="KN726175">
    <property type="protein sequence ID" value="KIH69349.1"/>
    <property type="molecule type" value="Genomic_DNA"/>
</dbReference>
<evidence type="ECO:0000313" key="3">
    <source>
        <dbReference type="Proteomes" id="UP000054047"/>
    </source>
</evidence>